<evidence type="ECO:0000256" key="16">
    <source>
        <dbReference type="ARBA" id="ARBA00053950"/>
    </source>
</evidence>
<evidence type="ECO:0000256" key="12">
    <source>
        <dbReference type="ARBA" id="ARBA00023180"/>
    </source>
</evidence>
<evidence type="ECO:0000256" key="14">
    <source>
        <dbReference type="ARBA" id="ARBA00023329"/>
    </source>
</evidence>
<keyword evidence="25" id="KW-1185">Reference proteome</keyword>
<dbReference type="AlphaFoldDB" id="A0A913ZGE8"/>
<dbReference type="EnsemblMetazoa" id="XM_038194925.1">
    <property type="protein sequence ID" value="XP_038050853.1"/>
    <property type="gene ID" value="LOC119724003"/>
</dbReference>
<dbReference type="Pfam" id="PF01299">
    <property type="entry name" value="Lamp2-like_luminal"/>
    <property type="match status" value="2"/>
</dbReference>
<feature type="domain" description="Lysosome-associated membrane glycoprotein 2-like luminal" evidence="23">
    <location>
        <begin position="79"/>
        <end position="223"/>
    </location>
</feature>
<feature type="compositionally biased region" description="Polar residues" evidence="21">
    <location>
        <begin position="407"/>
        <end position="437"/>
    </location>
</feature>
<keyword evidence="7" id="KW-0732">Signal</keyword>
<dbReference type="Proteomes" id="UP000887568">
    <property type="component" value="Unplaced"/>
</dbReference>
<evidence type="ECO:0000256" key="4">
    <source>
        <dbReference type="ARBA" id="ARBA00004279"/>
    </source>
</evidence>
<evidence type="ECO:0000256" key="17">
    <source>
        <dbReference type="ARBA" id="ARBA00060492"/>
    </source>
</evidence>
<evidence type="ECO:0000256" key="9">
    <source>
        <dbReference type="ARBA" id="ARBA00022989"/>
    </source>
</evidence>
<protein>
    <recommendedName>
        <fullName evidence="18">Lysosome-associated membrane glycoprotein 5</fullName>
    </recommendedName>
    <alternativeName>
        <fullName evidence="19">Lysosome-associated membrane protein 5</fullName>
    </alternativeName>
</protein>
<feature type="disulfide bond" evidence="20">
    <location>
        <begin position="365"/>
        <end position="402"/>
    </location>
</feature>
<evidence type="ECO:0000256" key="8">
    <source>
        <dbReference type="ARBA" id="ARBA00022753"/>
    </source>
</evidence>
<dbReference type="PANTHER" id="PTHR11506:SF35">
    <property type="entry name" value="LYSOSOME-ASSOCIATED MEMBRANE GLYCOPROTEIN 5"/>
    <property type="match status" value="1"/>
</dbReference>
<evidence type="ECO:0000256" key="18">
    <source>
        <dbReference type="ARBA" id="ARBA00074379"/>
    </source>
</evidence>
<keyword evidence="8" id="KW-0967">Endosome</keyword>
<evidence type="ECO:0000256" key="1">
    <source>
        <dbReference type="ARBA" id="ARBA00004151"/>
    </source>
</evidence>
<comment type="subcellular location">
    <subcellularLocation>
        <location evidence="4">Cell projection</location>
        <location evidence="4">Dendrite</location>
    </subcellularLocation>
    <subcellularLocation>
        <location evidence="17">Cell projection</location>
        <location evidence="17">Growth cone membrane</location>
        <topology evidence="17">Single-pass type I membrane protein</topology>
    </subcellularLocation>
    <subcellularLocation>
        <location evidence="15">Cytoplasmic vesicle</location>
        <location evidence="15">Secretory vesicle</location>
        <location evidence="15">Synaptic vesicle membrane</location>
        <topology evidence="15">Single-pass type I membrane protein</topology>
    </subcellularLocation>
    <subcellularLocation>
        <location evidence="2">Early endosome membrane</location>
        <topology evidence="2">Single-pass type I membrane protein</topology>
    </subcellularLocation>
    <subcellularLocation>
        <location evidence="1">Endoplasmic reticulum-Golgi intermediate compartment membrane</location>
        <topology evidence="1">Single-pass type I membrane protein</topology>
    </subcellularLocation>
    <subcellularLocation>
        <location evidence="20">Membrane</location>
        <topology evidence="20">Single-pass type I membrane protein</topology>
    </subcellularLocation>
    <subcellularLocation>
        <location evidence="3">Recycling endosome</location>
    </subcellularLocation>
</comment>
<sequence>MNSIQQRKYAGTSSIFSVNFLQNNVTVGKAYTCADELTVNWGDAELYMWDMHLQPFAEDSGGKFGPVNGGEALTTPPPAGNWTVKDGSGNPCMLLSFAAQYVVNGQGFHNHVVNIVPSASINGTCASPTRLVDFFPDPTNNLWKLELGFTRNKTTNTYAMTKVAGSWPGSPMSKYPFTETVFSNNFLENNVTLGKAYTCADELTLDLGDAQVHIWEMHLQPFAGDSGGTFGPDQHCGKVPPPPPAGNWTVKDGSGNPCMLLSLAAQYVVNGQGFHNHVVNIEPSSLPNGTCILPTRLVDFFPDPTNHLWKLQLGFFWNSTDVTYTMTKVAASWPDSPGSQYPLTETVYSHNFLQNNVPLGKAYTCAAELTVDLGDAQVHLWDMHLQPFADYSGGTFGPEQRCGSGPTPMSASTKSAPMPTTSALTKSAPMPTTSAPTKSIPMPTTSAPTKSAPMPTTSAPTKSAPTKSPHTKNAPVVIIASSVVGVVLLVALVVSVACIVIHYRKRNAITFVQFA</sequence>
<evidence type="ECO:0000313" key="25">
    <source>
        <dbReference type="Proteomes" id="UP000887568"/>
    </source>
</evidence>
<feature type="region of interest" description="Disordered" evidence="21">
    <location>
        <begin position="400"/>
        <end position="471"/>
    </location>
</feature>
<keyword evidence="14" id="KW-0968">Cytoplasmic vesicle</keyword>
<dbReference type="GeneID" id="119724003"/>
<keyword evidence="20" id="KW-1015">Disulfide bond</keyword>
<keyword evidence="9 22" id="KW-1133">Transmembrane helix</keyword>
<dbReference type="RefSeq" id="XP_038050853.1">
    <property type="nucleotide sequence ID" value="XM_038194925.1"/>
</dbReference>
<dbReference type="GO" id="GO:0005765">
    <property type="term" value="C:lysosomal membrane"/>
    <property type="evidence" value="ECO:0007669"/>
    <property type="project" value="TreeGrafter"/>
</dbReference>
<dbReference type="PANTHER" id="PTHR11506">
    <property type="entry name" value="LYSOSOME-ASSOCIATED MEMBRANE GLYCOPROTEIN"/>
    <property type="match status" value="1"/>
</dbReference>
<evidence type="ECO:0000256" key="7">
    <source>
        <dbReference type="ARBA" id="ARBA00022729"/>
    </source>
</evidence>
<name>A0A913ZGE8_PATMI</name>
<evidence type="ECO:0000256" key="21">
    <source>
        <dbReference type="SAM" id="MobiDB-lite"/>
    </source>
</evidence>
<keyword evidence="12" id="KW-0325">Glycoprotein</keyword>
<keyword evidence="13" id="KW-0966">Cell projection</keyword>
<keyword evidence="6 20" id="KW-0812">Transmembrane</keyword>
<evidence type="ECO:0000256" key="15">
    <source>
        <dbReference type="ARBA" id="ARBA00029428"/>
    </source>
</evidence>
<organism evidence="24 25">
    <name type="scientific">Patiria miniata</name>
    <name type="common">Bat star</name>
    <name type="synonym">Asterina miniata</name>
    <dbReference type="NCBI Taxonomy" id="46514"/>
    <lineage>
        <taxon>Eukaryota</taxon>
        <taxon>Metazoa</taxon>
        <taxon>Echinodermata</taxon>
        <taxon>Eleutherozoa</taxon>
        <taxon>Asterozoa</taxon>
        <taxon>Asteroidea</taxon>
        <taxon>Valvatacea</taxon>
        <taxon>Valvatida</taxon>
        <taxon>Asterinidae</taxon>
        <taxon>Patiria</taxon>
    </lineage>
</organism>
<evidence type="ECO:0000256" key="20">
    <source>
        <dbReference type="PROSITE-ProRule" id="PRU00740"/>
    </source>
</evidence>
<comment type="caution">
    <text evidence="20">Lacks conserved residue(s) required for the propagation of feature annotation.</text>
</comment>
<evidence type="ECO:0000256" key="5">
    <source>
        <dbReference type="ARBA" id="ARBA00009644"/>
    </source>
</evidence>
<keyword evidence="11 20" id="KW-0472">Membrane</keyword>
<comment type="similarity">
    <text evidence="5 20">Belongs to the LAMP family.</text>
</comment>
<dbReference type="PROSITE" id="PS51407">
    <property type="entry name" value="LAMP_3"/>
    <property type="match status" value="1"/>
</dbReference>
<evidence type="ECO:0000256" key="19">
    <source>
        <dbReference type="ARBA" id="ARBA00076257"/>
    </source>
</evidence>
<evidence type="ECO:0000256" key="2">
    <source>
        <dbReference type="ARBA" id="ARBA00004158"/>
    </source>
</evidence>
<dbReference type="Gene3D" id="2.40.160.110">
    <property type="match status" value="2"/>
</dbReference>
<proteinExistence type="inferred from homology"/>
<reference evidence="24" key="1">
    <citation type="submission" date="2022-11" db="UniProtKB">
        <authorList>
            <consortium name="EnsemblMetazoa"/>
        </authorList>
    </citation>
    <scope>IDENTIFICATION</scope>
</reference>
<evidence type="ECO:0000256" key="11">
    <source>
        <dbReference type="ARBA" id="ARBA00023136"/>
    </source>
</evidence>
<dbReference type="GO" id="GO:0005886">
    <property type="term" value="C:plasma membrane"/>
    <property type="evidence" value="ECO:0007669"/>
    <property type="project" value="UniProtKB-SubCell"/>
</dbReference>
<evidence type="ECO:0000256" key="22">
    <source>
        <dbReference type="SAM" id="Phobius"/>
    </source>
</evidence>
<evidence type="ECO:0000256" key="3">
    <source>
        <dbReference type="ARBA" id="ARBA00004172"/>
    </source>
</evidence>
<dbReference type="GO" id="GO:0031902">
    <property type="term" value="C:late endosome membrane"/>
    <property type="evidence" value="ECO:0007669"/>
    <property type="project" value="TreeGrafter"/>
</dbReference>
<feature type="transmembrane region" description="Helical" evidence="22">
    <location>
        <begin position="476"/>
        <end position="501"/>
    </location>
</feature>
<evidence type="ECO:0000256" key="13">
    <source>
        <dbReference type="ARBA" id="ARBA00023273"/>
    </source>
</evidence>
<comment type="function">
    <text evidence="16">Plays a role in short-term synaptic plasticity in a subset of GABAergic neurons in the brain.</text>
</comment>
<evidence type="ECO:0000313" key="24">
    <source>
        <dbReference type="EnsemblMetazoa" id="XP_038050853.1"/>
    </source>
</evidence>
<feature type="compositionally biased region" description="Low complexity" evidence="21">
    <location>
        <begin position="441"/>
        <end position="468"/>
    </location>
</feature>
<evidence type="ECO:0000259" key="23">
    <source>
        <dbReference type="Pfam" id="PF01299"/>
    </source>
</evidence>
<dbReference type="InterPro" id="IPR002000">
    <property type="entry name" value="Lysosome-assoc_membr_glycop"/>
</dbReference>
<keyword evidence="10" id="KW-0770">Synapse</keyword>
<evidence type="ECO:0000256" key="10">
    <source>
        <dbReference type="ARBA" id="ARBA00023018"/>
    </source>
</evidence>
<dbReference type="GO" id="GO:0072594">
    <property type="term" value="P:establishment of protein localization to organelle"/>
    <property type="evidence" value="ECO:0007669"/>
    <property type="project" value="TreeGrafter"/>
</dbReference>
<accession>A0A913ZGE8</accession>
<feature type="domain" description="Lysosome-associated membrane glycoprotein 2-like luminal" evidence="23">
    <location>
        <begin position="245"/>
        <end position="388"/>
    </location>
</feature>
<evidence type="ECO:0000256" key="6">
    <source>
        <dbReference type="ARBA" id="ARBA00022692"/>
    </source>
</evidence>
<dbReference type="InterPro" id="IPR048528">
    <property type="entry name" value="Lamp2-like_luminal"/>
</dbReference>